<keyword evidence="2" id="KW-1185">Reference proteome</keyword>
<protein>
    <submittedName>
        <fullName evidence="1">AAA family ATPase</fullName>
    </submittedName>
</protein>
<dbReference type="EMBL" id="JAUKVY010000016">
    <property type="protein sequence ID" value="MDO1534856.1"/>
    <property type="molecule type" value="Genomic_DNA"/>
</dbReference>
<reference evidence="1" key="1">
    <citation type="submission" date="2023-06" db="EMBL/GenBank/DDBJ databases">
        <authorList>
            <person name="Jiang Y."/>
            <person name="Liu Q."/>
        </authorList>
    </citation>
    <scope>NUCLEOTIDE SEQUENCE</scope>
    <source>
        <strain evidence="1">CGMCC 1.12090</strain>
    </source>
</reference>
<dbReference type="InterPro" id="IPR027417">
    <property type="entry name" value="P-loop_NTPase"/>
</dbReference>
<comment type="caution">
    <text evidence="1">The sequence shown here is derived from an EMBL/GenBank/DDBJ whole genome shotgun (WGS) entry which is preliminary data.</text>
</comment>
<evidence type="ECO:0000313" key="2">
    <source>
        <dbReference type="Proteomes" id="UP001169027"/>
    </source>
</evidence>
<dbReference type="Proteomes" id="UP001169027">
    <property type="component" value="Unassembled WGS sequence"/>
</dbReference>
<dbReference type="SUPFAM" id="SSF52540">
    <property type="entry name" value="P-loop containing nucleoside triphosphate hydrolases"/>
    <property type="match status" value="1"/>
</dbReference>
<name>A0ABT8S7H0_9BURK</name>
<proteinExistence type="predicted"/>
<evidence type="ECO:0000313" key="1">
    <source>
        <dbReference type="EMBL" id="MDO1534856.1"/>
    </source>
</evidence>
<accession>A0ABT8S7H0</accession>
<gene>
    <name evidence="1" type="ORF">Q2T77_21415</name>
</gene>
<dbReference type="RefSeq" id="WP_301812618.1">
    <property type="nucleotide sequence ID" value="NZ_JAUJZH010000016.1"/>
</dbReference>
<sequence>MTQNIIRIPQLRNFSHDEIVEHFQTTVVVDHAESRRVQEKLENAANPQFHRKLICLVGPTGVGKSVAMRNLAKKRCAADTAPFRHRGIFLEAEEPIRGQFNFGPMALEALQQMNVPLAERTLPFVSRDAGGESLSTLAIEGFARKPGDDALVRRWHRETIERKTDVICIDEAVHCFDIGRAKTQADKTLRLKAQAAKLRTMSNKWPSAFILGGAFDFFDMTLVSAQLARRSLVILYEPYHADQKGIHEFTLAFCGLIENCPIEVNDDLLDNAIEVFLNSLGCVGIAAGFMNYGISAALRDAKPLSIAHLRPAYYPKSQLMVMQEEQQEGVQRVKAHLEAGELAVLSTKTI</sequence>
<organism evidence="1 2">
    <name type="scientific">Variovorax ginsengisoli</name>
    <dbReference type="NCBI Taxonomy" id="363844"/>
    <lineage>
        <taxon>Bacteria</taxon>
        <taxon>Pseudomonadati</taxon>
        <taxon>Pseudomonadota</taxon>
        <taxon>Betaproteobacteria</taxon>
        <taxon>Burkholderiales</taxon>
        <taxon>Comamonadaceae</taxon>
        <taxon>Variovorax</taxon>
    </lineage>
</organism>